<dbReference type="FunFam" id="3.30.420.40:FF:000292">
    <property type="entry name" value="Heat shock cognate 71 kDa protein"/>
    <property type="match status" value="1"/>
</dbReference>
<keyword evidence="4" id="KW-1185">Reference proteome</keyword>
<dbReference type="InterPro" id="IPR018181">
    <property type="entry name" value="Heat_shock_70_CS"/>
</dbReference>
<protein>
    <recommendedName>
        <fullName evidence="5">Heat shock protein 70</fullName>
    </recommendedName>
</protein>
<reference evidence="3 4" key="1">
    <citation type="journal article" date="2023" name="G3 (Bethesda)">
        <title>A chromosome-length genome assembly and annotation of blackberry (Rubus argutus, cv. 'Hillquist').</title>
        <authorList>
            <person name="Bruna T."/>
            <person name="Aryal R."/>
            <person name="Dudchenko O."/>
            <person name="Sargent D.J."/>
            <person name="Mead D."/>
            <person name="Buti M."/>
            <person name="Cavallini A."/>
            <person name="Hytonen T."/>
            <person name="Andres J."/>
            <person name="Pham M."/>
            <person name="Weisz D."/>
            <person name="Mascagni F."/>
            <person name="Usai G."/>
            <person name="Natali L."/>
            <person name="Bassil N."/>
            <person name="Fernandez G.E."/>
            <person name="Lomsadze A."/>
            <person name="Armour M."/>
            <person name="Olukolu B."/>
            <person name="Poorten T."/>
            <person name="Britton C."/>
            <person name="Davik J."/>
            <person name="Ashrafi H."/>
            <person name="Aiden E.L."/>
            <person name="Borodovsky M."/>
            <person name="Worthington M."/>
        </authorList>
    </citation>
    <scope>NUCLEOTIDE SEQUENCE [LARGE SCALE GENOMIC DNA]</scope>
    <source>
        <strain evidence="3">PI 553951</strain>
    </source>
</reference>
<gene>
    <name evidence="3" type="ORF">M0R45_034099</name>
</gene>
<evidence type="ECO:0000256" key="2">
    <source>
        <dbReference type="ARBA" id="ARBA00022840"/>
    </source>
</evidence>
<organism evidence="3 4">
    <name type="scientific">Rubus argutus</name>
    <name type="common">Southern blackberry</name>
    <dbReference type="NCBI Taxonomy" id="59490"/>
    <lineage>
        <taxon>Eukaryota</taxon>
        <taxon>Viridiplantae</taxon>
        <taxon>Streptophyta</taxon>
        <taxon>Embryophyta</taxon>
        <taxon>Tracheophyta</taxon>
        <taxon>Spermatophyta</taxon>
        <taxon>Magnoliopsida</taxon>
        <taxon>eudicotyledons</taxon>
        <taxon>Gunneridae</taxon>
        <taxon>Pentapetalae</taxon>
        <taxon>rosids</taxon>
        <taxon>fabids</taxon>
        <taxon>Rosales</taxon>
        <taxon>Rosaceae</taxon>
        <taxon>Rosoideae</taxon>
        <taxon>Rosoideae incertae sedis</taxon>
        <taxon>Rubus</taxon>
    </lineage>
</organism>
<keyword evidence="1" id="KW-0547">Nucleotide-binding</keyword>
<dbReference type="InterPro" id="IPR043129">
    <property type="entry name" value="ATPase_NBD"/>
</dbReference>
<dbReference type="SUPFAM" id="SSF53067">
    <property type="entry name" value="Actin-like ATPase domain"/>
    <property type="match status" value="2"/>
</dbReference>
<dbReference type="PROSITE" id="PS01036">
    <property type="entry name" value="HSP70_3"/>
    <property type="match status" value="1"/>
</dbReference>
<dbReference type="Pfam" id="PF00012">
    <property type="entry name" value="HSP70"/>
    <property type="match status" value="3"/>
</dbReference>
<dbReference type="Gene3D" id="3.30.30.30">
    <property type="match status" value="1"/>
</dbReference>
<sequence>MAGEEKGHAIGIDLGTTYSCVAVWQNGHVEIIVNDQGNGTTPSLVAFTNTQRFVMQHLTRSSGTPVTPSLMRRGKEKQFAAEEVSSMVLGKMREIAESFLVSTVKNAVVTVPAYFSDSQRQATKNAGATAGLNVMRIINEPTAASIAYGLDKKAGWDANMDVTSVHDVVLSGGSSRIPKVQELLQNIFKRKELCKSINPDEAVAYGAAVEAAVLSGNENGKLQETFRSWMSPLYHLV</sequence>
<dbReference type="PANTHER" id="PTHR19375">
    <property type="entry name" value="HEAT SHOCK PROTEIN 70KDA"/>
    <property type="match status" value="1"/>
</dbReference>
<evidence type="ECO:0000313" key="4">
    <source>
        <dbReference type="Proteomes" id="UP001457282"/>
    </source>
</evidence>
<dbReference type="EMBL" id="JBEDUW010000007">
    <property type="protein sequence ID" value="KAK9910124.1"/>
    <property type="molecule type" value="Genomic_DNA"/>
</dbReference>
<dbReference type="GO" id="GO:0005524">
    <property type="term" value="F:ATP binding"/>
    <property type="evidence" value="ECO:0007669"/>
    <property type="project" value="UniProtKB-KW"/>
</dbReference>
<keyword evidence="2" id="KW-0067">ATP-binding</keyword>
<evidence type="ECO:0000313" key="3">
    <source>
        <dbReference type="EMBL" id="KAK9910124.1"/>
    </source>
</evidence>
<dbReference type="PRINTS" id="PR00301">
    <property type="entry name" value="HEATSHOCK70"/>
</dbReference>
<name>A0AAW1VRK2_RUBAR</name>
<dbReference type="AlphaFoldDB" id="A0AAW1VRK2"/>
<accession>A0AAW1VRK2</accession>
<dbReference type="Proteomes" id="UP001457282">
    <property type="component" value="Unassembled WGS sequence"/>
</dbReference>
<dbReference type="Gene3D" id="3.30.420.40">
    <property type="match status" value="4"/>
</dbReference>
<proteinExistence type="predicted"/>
<evidence type="ECO:0008006" key="5">
    <source>
        <dbReference type="Google" id="ProtNLM"/>
    </source>
</evidence>
<dbReference type="PROSITE" id="PS00297">
    <property type="entry name" value="HSP70_1"/>
    <property type="match status" value="1"/>
</dbReference>
<dbReference type="GO" id="GO:0140662">
    <property type="term" value="F:ATP-dependent protein folding chaperone"/>
    <property type="evidence" value="ECO:0007669"/>
    <property type="project" value="InterPro"/>
</dbReference>
<dbReference type="InterPro" id="IPR013126">
    <property type="entry name" value="Hsp_70_fam"/>
</dbReference>
<evidence type="ECO:0000256" key="1">
    <source>
        <dbReference type="ARBA" id="ARBA00022741"/>
    </source>
</evidence>
<comment type="caution">
    <text evidence="3">The sequence shown here is derived from an EMBL/GenBank/DDBJ whole genome shotgun (WGS) entry which is preliminary data.</text>
</comment>